<dbReference type="Proteomes" id="UP000007148">
    <property type="component" value="Unassembled WGS sequence"/>
</dbReference>
<protein>
    <recommendedName>
        <fullName evidence="1">NAD-dependent epimerase/dehydratase domain-containing protein</fullName>
    </recommendedName>
</protein>
<dbReference type="GO" id="GO:0044877">
    <property type="term" value="F:protein-containing complex binding"/>
    <property type="evidence" value="ECO:0007669"/>
    <property type="project" value="TreeGrafter"/>
</dbReference>
<name>G4TEA7_SERID</name>
<organism evidence="2 3">
    <name type="scientific">Serendipita indica (strain DSM 11827)</name>
    <name type="common">Root endophyte fungus</name>
    <name type="synonym">Piriformospora indica</name>
    <dbReference type="NCBI Taxonomy" id="1109443"/>
    <lineage>
        <taxon>Eukaryota</taxon>
        <taxon>Fungi</taxon>
        <taxon>Dikarya</taxon>
        <taxon>Basidiomycota</taxon>
        <taxon>Agaricomycotina</taxon>
        <taxon>Agaricomycetes</taxon>
        <taxon>Sebacinales</taxon>
        <taxon>Serendipitaceae</taxon>
        <taxon>Serendipita</taxon>
    </lineage>
</organism>
<dbReference type="Pfam" id="PF01370">
    <property type="entry name" value="Epimerase"/>
    <property type="match status" value="1"/>
</dbReference>
<dbReference type="OMA" id="VCEAFIS"/>
<dbReference type="InParanoid" id="G4TEA7"/>
<dbReference type="HOGENOM" id="CLU_055314_0_0_1"/>
<accession>G4TEA7</accession>
<dbReference type="EMBL" id="CAFZ01000060">
    <property type="protein sequence ID" value="CCA69650.1"/>
    <property type="molecule type" value="Genomic_DNA"/>
</dbReference>
<comment type="caution">
    <text evidence="2">The sequence shown here is derived from an EMBL/GenBank/DDBJ whole genome shotgun (WGS) entry which is preliminary data.</text>
</comment>
<evidence type="ECO:0000313" key="2">
    <source>
        <dbReference type="EMBL" id="CCA69650.1"/>
    </source>
</evidence>
<dbReference type="PANTHER" id="PTHR12126:SF16">
    <property type="entry name" value="MIOREX COMPLEX COMPONENT 2"/>
    <property type="match status" value="1"/>
</dbReference>
<keyword evidence="3" id="KW-1185">Reference proteome</keyword>
<dbReference type="InterPro" id="IPR051207">
    <property type="entry name" value="ComplexI_NDUFA9_subunit"/>
</dbReference>
<evidence type="ECO:0000313" key="3">
    <source>
        <dbReference type="Proteomes" id="UP000007148"/>
    </source>
</evidence>
<proteinExistence type="predicted"/>
<dbReference type="GO" id="GO:0005739">
    <property type="term" value="C:mitochondrion"/>
    <property type="evidence" value="ECO:0007669"/>
    <property type="project" value="TreeGrafter"/>
</dbReference>
<dbReference type="PANTHER" id="PTHR12126">
    <property type="entry name" value="NADH-UBIQUINONE OXIDOREDUCTASE 39 KDA SUBUNIT-RELATED"/>
    <property type="match status" value="1"/>
</dbReference>
<sequence>MRHIFFDAICNLNLSMAKSIFVVGGNGFVGSAVCRAAVRRGWKVQSISRTGKPFRTPNGHLPAWASNVEWYAASAFDPSSYQSLLASSDAVVHTMGTLYEGGAYKKSLRGNDPLEAVAHGAKGLFDGLNGGNPLGKGAAGSYESVNRDSAVAVCKAYRAQTKDSGRTFVYVSAEDIFRPVVPAGYITSKREAERLLQELCTPQIRSVFLRPSFIYHPHFRPISSPLAAAIAGVGSVHKALGNLAPFKILANIAPKSRDADALDTPVHSVERMLSIPPIHVDHVGEAACASVEDRSVSGPVGVWDMRRLLSWRDDEHKGANVDTYISEK</sequence>
<dbReference type="STRING" id="1109443.G4TEA7"/>
<dbReference type="Gene3D" id="3.40.50.720">
    <property type="entry name" value="NAD(P)-binding Rossmann-like Domain"/>
    <property type="match status" value="1"/>
</dbReference>
<dbReference type="InterPro" id="IPR036291">
    <property type="entry name" value="NAD(P)-bd_dom_sf"/>
</dbReference>
<dbReference type="InterPro" id="IPR001509">
    <property type="entry name" value="Epimerase_deHydtase"/>
</dbReference>
<dbReference type="OrthoDB" id="276721at2759"/>
<dbReference type="SUPFAM" id="SSF51735">
    <property type="entry name" value="NAD(P)-binding Rossmann-fold domains"/>
    <property type="match status" value="1"/>
</dbReference>
<dbReference type="FunCoup" id="G4TEA7">
    <property type="interactions" value="151"/>
</dbReference>
<gene>
    <name evidence="2" type="ORF">PIIN_03589</name>
</gene>
<dbReference type="eggNOG" id="KOG4288">
    <property type="taxonomic scope" value="Eukaryota"/>
</dbReference>
<feature type="domain" description="NAD-dependent epimerase/dehydratase" evidence="1">
    <location>
        <begin position="20"/>
        <end position="96"/>
    </location>
</feature>
<dbReference type="AlphaFoldDB" id="G4TEA7"/>
<evidence type="ECO:0000259" key="1">
    <source>
        <dbReference type="Pfam" id="PF01370"/>
    </source>
</evidence>
<reference evidence="2 3" key="1">
    <citation type="journal article" date="2011" name="PLoS Pathog.">
        <title>Endophytic Life Strategies Decoded by Genome and Transcriptome Analyses of the Mutualistic Root Symbiont Piriformospora indica.</title>
        <authorList>
            <person name="Zuccaro A."/>
            <person name="Lahrmann U."/>
            <person name="Guldener U."/>
            <person name="Langen G."/>
            <person name="Pfiffi S."/>
            <person name="Biedenkopf D."/>
            <person name="Wong P."/>
            <person name="Samans B."/>
            <person name="Grimm C."/>
            <person name="Basiewicz M."/>
            <person name="Murat C."/>
            <person name="Martin F."/>
            <person name="Kogel K.H."/>
        </authorList>
    </citation>
    <scope>NUCLEOTIDE SEQUENCE [LARGE SCALE GENOMIC DNA]</scope>
    <source>
        <strain evidence="2 3">DSM 11827</strain>
    </source>
</reference>